<sequence>MENRIYYVIGGEGEDQQESSDLWSTTSKVRDLSRNSNKNPDVFTVTLFKLESIASNRPQDREAANDMIWGYVM</sequence>
<evidence type="ECO:0000313" key="1">
    <source>
        <dbReference type="EMBL" id="KAK7083387.1"/>
    </source>
</evidence>
<dbReference type="AlphaFoldDB" id="A0AAN8XHA7"/>
<keyword evidence="2" id="KW-1185">Reference proteome</keyword>
<accession>A0AAN8XHA7</accession>
<proteinExistence type="predicted"/>
<protein>
    <submittedName>
        <fullName evidence="1">Uncharacterized protein</fullName>
    </submittedName>
</protein>
<dbReference type="Proteomes" id="UP001381693">
    <property type="component" value="Unassembled WGS sequence"/>
</dbReference>
<dbReference type="EMBL" id="JAXCGZ010003192">
    <property type="protein sequence ID" value="KAK7083387.1"/>
    <property type="molecule type" value="Genomic_DNA"/>
</dbReference>
<gene>
    <name evidence="1" type="ORF">SK128_022792</name>
</gene>
<name>A0AAN8XHA7_HALRR</name>
<organism evidence="1 2">
    <name type="scientific">Halocaridina rubra</name>
    <name type="common">Hawaiian red shrimp</name>
    <dbReference type="NCBI Taxonomy" id="373956"/>
    <lineage>
        <taxon>Eukaryota</taxon>
        <taxon>Metazoa</taxon>
        <taxon>Ecdysozoa</taxon>
        <taxon>Arthropoda</taxon>
        <taxon>Crustacea</taxon>
        <taxon>Multicrustacea</taxon>
        <taxon>Malacostraca</taxon>
        <taxon>Eumalacostraca</taxon>
        <taxon>Eucarida</taxon>
        <taxon>Decapoda</taxon>
        <taxon>Pleocyemata</taxon>
        <taxon>Caridea</taxon>
        <taxon>Atyoidea</taxon>
        <taxon>Atyidae</taxon>
        <taxon>Halocaridina</taxon>
    </lineage>
</organism>
<reference evidence="1 2" key="1">
    <citation type="submission" date="2023-11" db="EMBL/GenBank/DDBJ databases">
        <title>Halocaridina rubra genome assembly.</title>
        <authorList>
            <person name="Smith C."/>
        </authorList>
    </citation>
    <scope>NUCLEOTIDE SEQUENCE [LARGE SCALE GENOMIC DNA]</scope>
    <source>
        <strain evidence="1">EP-1</strain>
        <tissue evidence="1">Whole</tissue>
    </source>
</reference>
<comment type="caution">
    <text evidence="1">The sequence shown here is derived from an EMBL/GenBank/DDBJ whole genome shotgun (WGS) entry which is preliminary data.</text>
</comment>
<evidence type="ECO:0000313" key="2">
    <source>
        <dbReference type="Proteomes" id="UP001381693"/>
    </source>
</evidence>